<reference evidence="2 3" key="2">
    <citation type="submission" date="2018-11" db="EMBL/GenBank/DDBJ databases">
        <authorList>
            <consortium name="Pathogen Informatics"/>
        </authorList>
    </citation>
    <scope>NUCLEOTIDE SEQUENCE [LARGE SCALE GENOMIC DNA]</scope>
</reference>
<evidence type="ECO:0000313" key="2">
    <source>
        <dbReference type="EMBL" id="VDP15498.1"/>
    </source>
</evidence>
<feature type="region of interest" description="Disordered" evidence="1">
    <location>
        <begin position="80"/>
        <end position="109"/>
    </location>
</feature>
<evidence type="ECO:0000313" key="4">
    <source>
        <dbReference type="WBParaSite" id="SBAD_0000844801-mRNA-1"/>
    </source>
</evidence>
<sequence>MCARKQGNEKCQCHVSRRFFSPPHRDASIAMIFLSLYRTKQLTRFVYPPLPHSSVTPPWKPNSELTRGYETRLARPLSRLTIDDDDDDDRKTNSDGHSFSAGFERWLGK</sequence>
<dbReference type="AlphaFoldDB" id="A0A183IX00"/>
<proteinExistence type="predicted"/>
<name>A0A183IX00_9BILA</name>
<dbReference type="EMBL" id="UZAM01011304">
    <property type="protein sequence ID" value="VDP15498.1"/>
    <property type="molecule type" value="Genomic_DNA"/>
</dbReference>
<organism evidence="4">
    <name type="scientific">Soboliphyme baturini</name>
    <dbReference type="NCBI Taxonomy" id="241478"/>
    <lineage>
        <taxon>Eukaryota</taxon>
        <taxon>Metazoa</taxon>
        <taxon>Ecdysozoa</taxon>
        <taxon>Nematoda</taxon>
        <taxon>Enoplea</taxon>
        <taxon>Dorylaimia</taxon>
        <taxon>Dioctophymatida</taxon>
        <taxon>Dioctophymatoidea</taxon>
        <taxon>Soboliphymatidae</taxon>
        <taxon>Soboliphyme</taxon>
    </lineage>
</organism>
<dbReference type="Proteomes" id="UP000270296">
    <property type="component" value="Unassembled WGS sequence"/>
</dbReference>
<keyword evidence="3" id="KW-1185">Reference proteome</keyword>
<protein>
    <submittedName>
        <fullName evidence="2 4">Uncharacterized protein</fullName>
    </submittedName>
</protein>
<dbReference type="WBParaSite" id="SBAD_0000844801-mRNA-1">
    <property type="protein sequence ID" value="SBAD_0000844801-mRNA-1"/>
    <property type="gene ID" value="SBAD_0000844801"/>
</dbReference>
<gene>
    <name evidence="2" type="ORF">SBAD_LOCUS8147</name>
</gene>
<reference evidence="4" key="1">
    <citation type="submission" date="2016-06" db="UniProtKB">
        <authorList>
            <consortium name="WormBaseParasite"/>
        </authorList>
    </citation>
    <scope>IDENTIFICATION</scope>
</reference>
<evidence type="ECO:0000256" key="1">
    <source>
        <dbReference type="SAM" id="MobiDB-lite"/>
    </source>
</evidence>
<accession>A0A183IX00</accession>
<evidence type="ECO:0000313" key="3">
    <source>
        <dbReference type="Proteomes" id="UP000270296"/>
    </source>
</evidence>